<evidence type="ECO:0000256" key="4">
    <source>
        <dbReference type="SAM" id="MobiDB-lite"/>
    </source>
</evidence>
<dbReference type="EMBL" id="QKYN01000191">
    <property type="protein sequence ID" value="RAG80883.1"/>
    <property type="molecule type" value="Genomic_DNA"/>
</dbReference>
<dbReference type="Proteomes" id="UP000248889">
    <property type="component" value="Unassembled WGS sequence"/>
</dbReference>
<organism evidence="6 7">
    <name type="scientific">Streptacidiphilus pinicola</name>
    <dbReference type="NCBI Taxonomy" id="2219663"/>
    <lineage>
        <taxon>Bacteria</taxon>
        <taxon>Bacillati</taxon>
        <taxon>Actinomycetota</taxon>
        <taxon>Actinomycetes</taxon>
        <taxon>Kitasatosporales</taxon>
        <taxon>Streptomycetaceae</taxon>
        <taxon>Streptacidiphilus</taxon>
    </lineage>
</organism>
<keyword evidence="7" id="KW-1185">Reference proteome</keyword>
<dbReference type="InterPro" id="IPR010031">
    <property type="entry name" value="FAD_lactone_oxidase-like"/>
</dbReference>
<evidence type="ECO:0000256" key="2">
    <source>
        <dbReference type="ARBA" id="ARBA00022827"/>
    </source>
</evidence>
<evidence type="ECO:0000313" key="6">
    <source>
        <dbReference type="EMBL" id="RAG80883.1"/>
    </source>
</evidence>
<evidence type="ECO:0000313" key="7">
    <source>
        <dbReference type="Proteomes" id="UP000248889"/>
    </source>
</evidence>
<dbReference type="Gene3D" id="3.40.462.10">
    <property type="entry name" value="FAD-linked oxidases, C-terminal domain"/>
    <property type="match status" value="1"/>
</dbReference>
<dbReference type="Pfam" id="PF01565">
    <property type="entry name" value="FAD_binding_4"/>
    <property type="match status" value="1"/>
</dbReference>
<accession>A0A2X0IB63</accession>
<evidence type="ECO:0000256" key="1">
    <source>
        <dbReference type="ARBA" id="ARBA00022630"/>
    </source>
</evidence>
<reference evidence="6 7" key="1">
    <citation type="submission" date="2018-06" db="EMBL/GenBank/DDBJ databases">
        <title>Streptacidiphilus pinicola sp. nov., isolated from pine grove soil.</title>
        <authorList>
            <person name="Roh S.G."/>
            <person name="Park S."/>
            <person name="Kim M.-K."/>
            <person name="Yun B.-R."/>
            <person name="Park J."/>
            <person name="Kim M.J."/>
            <person name="Kim Y.S."/>
            <person name="Kim S.B."/>
        </authorList>
    </citation>
    <scope>NUCLEOTIDE SEQUENCE [LARGE SCALE GENOMIC DNA]</scope>
    <source>
        <strain evidence="6 7">MMS16-CNU450</strain>
    </source>
</reference>
<dbReference type="RefSeq" id="WP_111507447.1">
    <property type="nucleotide sequence ID" value="NZ_QKYN01000191.1"/>
</dbReference>
<dbReference type="OrthoDB" id="1489106at2"/>
<comment type="caution">
    <text evidence="6">The sequence shown here is derived from an EMBL/GenBank/DDBJ whole genome shotgun (WGS) entry which is preliminary data.</text>
</comment>
<dbReference type="PANTHER" id="PTHR43762">
    <property type="entry name" value="L-GULONOLACTONE OXIDASE"/>
    <property type="match status" value="1"/>
</dbReference>
<dbReference type="InterPro" id="IPR016166">
    <property type="entry name" value="FAD-bd_PCMH"/>
</dbReference>
<dbReference type="InterPro" id="IPR016167">
    <property type="entry name" value="FAD-bd_PCMH_sub1"/>
</dbReference>
<dbReference type="AlphaFoldDB" id="A0A2X0IB63"/>
<dbReference type="InterPro" id="IPR006094">
    <property type="entry name" value="Oxid_FAD_bind_N"/>
</dbReference>
<evidence type="ECO:0000259" key="5">
    <source>
        <dbReference type="PROSITE" id="PS51387"/>
    </source>
</evidence>
<dbReference type="SUPFAM" id="SSF56176">
    <property type="entry name" value="FAD-binding/transporter-associated domain-like"/>
    <property type="match status" value="1"/>
</dbReference>
<dbReference type="InterPro" id="IPR016170">
    <property type="entry name" value="Cytok_DH_C_sf"/>
</dbReference>
<dbReference type="InterPro" id="IPR016164">
    <property type="entry name" value="FAD-linked_Oxase-like_C"/>
</dbReference>
<dbReference type="SUPFAM" id="SSF55103">
    <property type="entry name" value="FAD-linked oxidases, C-terminal domain"/>
    <property type="match status" value="1"/>
</dbReference>
<dbReference type="Gene3D" id="3.30.43.10">
    <property type="entry name" value="Uridine Diphospho-n-acetylenolpyruvylglucosamine Reductase, domain 2"/>
    <property type="match status" value="1"/>
</dbReference>
<keyword evidence="1" id="KW-0285">Flavoprotein</keyword>
<evidence type="ECO:0000256" key="3">
    <source>
        <dbReference type="ARBA" id="ARBA00023002"/>
    </source>
</evidence>
<sequence length="608" mass="63809">MAQVRKDSAAENPPNAPGRSPDRDPADSRAFSRRALLGAGAAALAATAVQWTPLGRVAAASAATTIPAPPQFPAGIALYQRTFQNWSGEVVVEGLWSASPASAADVVTLANWAHANDWRLRPRGGGYSWSPLVAPAGTPANVLLVDSSTHLTNISVDATGAGTGGASVTVQPGATMDTLLGTLKSAGLGFTGFPVIGAGTVGGALATGGRGTGVPALGESRLPGHTYGSLSNLITSLTAVVWDPARGAYALRTFQRTDPQIQALLVNLGRVFVTEATLRVGPDQRLRCQSWFNVAATDLFAAPATAGSKSIASYVDQCGRVVCIWFPFTGSPWLRVFTPSPSQPWTSRAVTGPYDFTFNDIVPKNVSDLLSQIVAGDAAATPQFTAAQMDAISAGLVATDTWDLWGWSSDVLLYVRPTTLRITSTCCNVVTSRANVQRAVSEFYAEYSAKLAAYAAQGQYPMNAPLEIRVTGLDQPGDCGVPGALGAQLSPLRPRPDHPEWDTSVWFDMTTVPITPGCHQFMGEMEAWFRSNYASYGQVHNEWPKEWANSPSGAWSDSAAIAGAIPAYYTTGQAAGDGWNAAVATFTALDPNGVFGSPFLDRVLVPGG</sequence>
<dbReference type="InterPro" id="IPR015213">
    <property type="entry name" value="Cholesterol_OX_subst-bd"/>
</dbReference>
<dbReference type="GO" id="GO:0016899">
    <property type="term" value="F:oxidoreductase activity, acting on the CH-OH group of donors, oxygen as acceptor"/>
    <property type="evidence" value="ECO:0007669"/>
    <property type="project" value="InterPro"/>
</dbReference>
<dbReference type="PANTHER" id="PTHR43762:SF1">
    <property type="entry name" value="D-ARABINONO-1,4-LACTONE OXIDASE"/>
    <property type="match status" value="1"/>
</dbReference>
<dbReference type="InterPro" id="IPR006311">
    <property type="entry name" value="TAT_signal"/>
</dbReference>
<dbReference type="InterPro" id="IPR036318">
    <property type="entry name" value="FAD-bd_PCMH-like_sf"/>
</dbReference>
<feature type="domain" description="FAD-binding PCMH-type" evidence="5">
    <location>
        <begin position="83"/>
        <end position="283"/>
    </location>
</feature>
<dbReference type="PROSITE" id="PS51318">
    <property type="entry name" value="TAT"/>
    <property type="match status" value="1"/>
</dbReference>
<feature type="region of interest" description="Disordered" evidence="4">
    <location>
        <begin position="1"/>
        <end position="27"/>
    </location>
</feature>
<dbReference type="GO" id="GO:0071949">
    <property type="term" value="F:FAD binding"/>
    <property type="evidence" value="ECO:0007669"/>
    <property type="project" value="InterPro"/>
</dbReference>
<protein>
    <submittedName>
        <fullName evidence="6">FAD-linked oxidase</fullName>
    </submittedName>
</protein>
<keyword evidence="3" id="KW-0560">Oxidoreductase</keyword>
<dbReference type="InterPro" id="IPR016171">
    <property type="entry name" value="Vanillyl_alc_oxidase_C-sub2"/>
</dbReference>
<keyword evidence="2" id="KW-0274">FAD</keyword>
<name>A0A2X0IB63_9ACTN</name>
<proteinExistence type="predicted"/>
<dbReference type="InterPro" id="IPR016169">
    <property type="entry name" value="FAD-bd_PCMH_sub2"/>
</dbReference>
<dbReference type="PROSITE" id="PS51387">
    <property type="entry name" value="FAD_PCMH"/>
    <property type="match status" value="1"/>
</dbReference>
<dbReference type="Pfam" id="PF09129">
    <property type="entry name" value="Chol_subst-bind"/>
    <property type="match status" value="1"/>
</dbReference>
<dbReference type="Gene3D" id="1.10.45.10">
    <property type="entry name" value="Vanillyl-alcohol Oxidase, Chain A, domain 4"/>
    <property type="match status" value="1"/>
</dbReference>
<gene>
    <name evidence="6" type="ORF">DN069_35860</name>
</gene>
<dbReference type="Gene3D" id="3.30.465.10">
    <property type="match status" value="1"/>
</dbReference>